<accession>A0AAV8X421</accession>
<dbReference type="GO" id="GO:0005737">
    <property type="term" value="C:cytoplasm"/>
    <property type="evidence" value="ECO:0007669"/>
    <property type="project" value="TreeGrafter"/>
</dbReference>
<evidence type="ECO:0000256" key="4">
    <source>
        <dbReference type="PROSITE-ProRule" id="PRU00285"/>
    </source>
</evidence>
<protein>
    <recommendedName>
        <fullName evidence="6">SHSP domain-containing protein</fullName>
    </recommendedName>
</protein>
<dbReference type="AlphaFoldDB" id="A0AAV8X421"/>
<evidence type="ECO:0000313" key="8">
    <source>
        <dbReference type="Proteomes" id="UP001162156"/>
    </source>
</evidence>
<dbReference type="PANTHER" id="PTHR45640:SF13">
    <property type="entry name" value="HEAT SHOCK PROTEIN 22-RELATED"/>
    <property type="match status" value="1"/>
</dbReference>
<dbReference type="InterPro" id="IPR002068">
    <property type="entry name" value="A-crystallin/Hsp20_dom"/>
</dbReference>
<evidence type="ECO:0000256" key="3">
    <source>
        <dbReference type="PIRSR" id="PIRSR036514-1"/>
    </source>
</evidence>
<dbReference type="SUPFAM" id="SSF49764">
    <property type="entry name" value="HSP20-like chaperones"/>
    <property type="match status" value="1"/>
</dbReference>
<dbReference type="EMBL" id="JANEYF010003886">
    <property type="protein sequence ID" value="KAJ8933262.1"/>
    <property type="molecule type" value="Genomic_DNA"/>
</dbReference>
<dbReference type="GO" id="GO:0009408">
    <property type="term" value="P:response to heat"/>
    <property type="evidence" value="ECO:0007669"/>
    <property type="project" value="UniProtKB-ARBA"/>
</dbReference>
<sequence>MSLLPYLFEDYYLRPSRILDQHFGLALDPDDLLQPLTIPTMLLRSPAGYIRNWRSSASQQDSGSTVSIADDKFQANLDVQQFKPEEISVKITGGNTITIEGKHEEKSDEHGQIYRHFIRRYVLPKDCDMNQIESKLSSDGVLTIYAPRTDTTAIEQKNVPIIQTGEPVKSIEKKCEKNPSEKCETEDCCKK</sequence>
<dbReference type="Proteomes" id="UP001162156">
    <property type="component" value="Unassembled WGS sequence"/>
</dbReference>
<feature type="binding site" evidence="3">
    <location>
        <position position="103"/>
    </location>
    <ligand>
        <name>Zn(2+)</name>
        <dbReference type="ChEBI" id="CHEBI:29105"/>
        <label>1</label>
    </ligand>
</feature>
<keyword evidence="1" id="KW-0346">Stress response</keyword>
<dbReference type="GO" id="GO:0046872">
    <property type="term" value="F:metal ion binding"/>
    <property type="evidence" value="ECO:0007669"/>
    <property type="project" value="UniProtKB-KW"/>
</dbReference>
<keyword evidence="3" id="KW-0862">Zinc</keyword>
<dbReference type="GO" id="GO:0051082">
    <property type="term" value="F:unfolded protein binding"/>
    <property type="evidence" value="ECO:0007669"/>
    <property type="project" value="TreeGrafter"/>
</dbReference>
<dbReference type="InterPro" id="IPR055269">
    <property type="entry name" value="Alpha-crystallin/HSP_16"/>
</dbReference>
<evidence type="ECO:0000259" key="6">
    <source>
        <dbReference type="PROSITE" id="PS01031"/>
    </source>
</evidence>
<evidence type="ECO:0000256" key="1">
    <source>
        <dbReference type="ARBA" id="ARBA00023016"/>
    </source>
</evidence>
<evidence type="ECO:0000313" key="7">
    <source>
        <dbReference type="EMBL" id="KAJ8933262.1"/>
    </source>
</evidence>
<feature type="binding site" evidence="3">
    <location>
        <position position="110"/>
    </location>
    <ligand>
        <name>Zn(2+)</name>
        <dbReference type="ChEBI" id="CHEBI:29105"/>
        <label>1</label>
    </ligand>
</feature>
<comment type="caution">
    <text evidence="7">The sequence shown here is derived from an EMBL/GenBank/DDBJ whole genome shotgun (WGS) entry which is preliminary data.</text>
</comment>
<feature type="binding site" evidence="3">
    <location>
        <position position="105"/>
    </location>
    <ligand>
        <name>Zn(2+)</name>
        <dbReference type="ChEBI" id="CHEBI:29105"/>
        <label>1</label>
    </ligand>
</feature>
<dbReference type="Gene3D" id="2.60.40.790">
    <property type="match status" value="1"/>
</dbReference>
<evidence type="ECO:0000256" key="2">
    <source>
        <dbReference type="PIRNR" id="PIRNR036514"/>
    </source>
</evidence>
<keyword evidence="8" id="KW-1185">Reference proteome</keyword>
<dbReference type="CDD" id="cd06526">
    <property type="entry name" value="metazoan_ACD"/>
    <property type="match status" value="1"/>
</dbReference>
<organism evidence="7 8">
    <name type="scientific">Rhamnusium bicolor</name>
    <dbReference type="NCBI Taxonomy" id="1586634"/>
    <lineage>
        <taxon>Eukaryota</taxon>
        <taxon>Metazoa</taxon>
        <taxon>Ecdysozoa</taxon>
        <taxon>Arthropoda</taxon>
        <taxon>Hexapoda</taxon>
        <taxon>Insecta</taxon>
        <taxon>Pterygota</taxon>
        <taxon>Neoptera</taxon>
        <taxon>Endopterygota</taxon>
        <taxon>Coleoptera</taxon>
        <taxon>Polyphaga</taxon>
        <taxon>Cucujiformia</taxon>
        <taxon>Chrysomeloidea</taxon>
        <taxon>Cerambycidae</taxon>
        <taxon>Lepturinae</taxon>
        <taxon>Rhagiini</taxon>
        <taxon>Rhamnusium</taxon>
    </lineage>
</organism>
<keyword evidence="3" id="KW-0479">Metal-binding</keyword>
<dbReference type="InterPro" id="IPR001436">
    <property type="entry name" value="Alpha-crystallin/sHSP_animal"/>
</dbReference>
<gene>
    <name evidence="7" type="ORF">NQ314_014128</name>
</gene>
<dbReference type="GO" id="GO:0005634">
    <property type="term" value="C:nucleus"/>
    <property type="evidence" value="ECO:0007669"/>
    <property type="project" value="TreeGrafter"/>
</dbReference>
<proteinExistence type="inferred from homology"/>
<dbReference type="PROSITE" id="PS01031">
    <property type="entry name" value="SHSP"/>
    <property type="match status" value="1"/>
</dbReference>
<dbReference type="InterPro" id="IPR008978">
    <property type="entry name" value="HSP20-like_chaperone"/>
</dbReference>
<dbReference type="Pfam" id="PF00011">
    <property type="entry name" value="HSP20"/>
    <property type="match status" value="1"/>
</dbReference>
<dbReference type="PIRSF" id="PIRSF036514">
    <property type="entry name" value="Sm_HSP_B1"/>
    <property type="match status" value="1"/>
</dbReference>
<name>A0AAV8X421_9CUCU</name>
<comment type="similarity">
    <text evidence="2 4 5">Belongs to the small heat shock protein (HSP20) family.</text>
</comment>
<dbReference type="PRINTS" id="PR00299">
    <property type="entry name" value="ACRYSTALLIN"/>
</dbReference>
<dbReference type="GO" id="GO:0042026">
    <property type="term" value="P:protein refolding"/>
    <property type="evidence" value="ECO:0007669"/>
    <property type="project" value="TreeGrafter"/>
</dbReference>
<evidence type="ECO:0000256" key="5">
    <source>
        <dbReference type="RuleBase" id="RU003616"/>
    </source>
</evidence>
<reference evidence="7" key="1">
    <citation type="journal article" date="2023" name="Insect Mol. Biol.">
        <title>Genome sequencing provides insights into the evolution of gene families encoding plant cell wall-degrading enzymes in longhorned beetles.</title>
        <authorList>
            <person name="Shin N.R."/>
            <person name="Okamura Y."/>
            <person name="Kirsch R."/>
            <person name="Pauchet Y."/>
        </authorList>
    </citation>
    <scope>NUCLEOTIDE SEQUENCE</scope>
    <source>
        <strain evidence="7">RBIC_L_NR</strain>
    </source>
</reference>
<feature type="domain" description="SHSP" evidence="6">
    <location>
        <begin position="55"/>
        <end position="164"/>
    </location>
</feature>
<dbReference type="PANTHER" id="PTHR45640">
    <property type="entry name" value="HEAT SHOCK PROTEIN HSP-12.2-RELATED"/>
    <property type="match status" value="1"/>
</dbReference>